<dbReference type="PANTHER" id="PTHR11315:SF10">
    <property type="entry name" value="FOLATE GAMMA-GLUTAMYL HYDROLASE"/>
    <property type="match status" value="1"/>
</dbReference>
<gene>
    <name evidence="10" type="primary">LOC109062191</name>
</gene>
<sequence>MLHGFVLFGLCFWRLVGVIGVEADEIESLSVMEGDSVTLPTGVSKIQEDDLIMWMSGNYCIAKLNISSQVITETHDIFRDRLKLDDQTGSLTITNIRTTDSGLYKAQMIGQQVSKKTFNVTVIARLPVPVITSYCPQNPSPSGSSPSRCVLMCSVLNLGHVTLSWYKGNSLLSSISVSDLSISLSLPLEVEYQDKNSYSCVINNPFSNQTQHLDITQLCQPCSGILAQENIKDDPHAQGSSYIAASYVKHLESAGARVVPIHINRTEEEYEKLFNAINGLLLPGGNVDIEKSQFTRAARIFYELAIKANDASDYFPIWGTCQGFQQLTVLTSNKNLLTLTDTKAVALPLTFSPGAQNSRLFKKFPKDVLQSLSEENITSNFHSWSLSIQNYSSNAKLKRFYRVLTTNTDGKKEFISTMEAYQYPFYAVQWHPEKSPFEWIEKDGMVHTLSAIKATFYTAHFFVSEAMKNHHQFSSQSEEEKALIYNYQPVFKGMNSIFLQNYYFD</sequence>
<dbReference type="GO" id="GO:0034722">
    <property type="term" value="F:gamma-glutamyl-peptidase activity"/>
    <property type="evidence" value="ECO:0007669"/>
    <property type="project" value="UniProtKB-UniRule"/>
</dbReference>
<proteinExistence type="inferred from homology"/>
<dbReference type="AlphaFoldDB" id="A0A8C1RK79"/>
<dbReference type="PROSITE" id="PS51275">
    <property type="entry name" value="PEPTIDASE_C26_GGH"/>
    <property type="match status" value="1"/>
</dbReference>
<dbReference type="InterPro" id="IPR003599">
    <property type="entry name" value="Ig_sub"/>
</dbReference>
<comment type="similarity">
    <text evidence="2">Belongs to the peptidase C26 family.</text>
</comment>
<dbReference type="GO" id="GO:0005576">
    <property type="term" value="C:extracellular region"/>
    <property type="evidence" value="ECO:0007669"/>
    <property type="project" value="UniProtKB-SubCell"/>
</dbReference>
<dbReference type="GO" id="GO:0005773">
    <property type="term" value="C:vacuole"/>
    <property type="evidence" value="ECO:0007669"/>
    <property type="project" value="TreeGrafter"/>
</dbReference>
<dbReference type="EC" id="3.4.19.9" evidence="7"/>
<evidence type="ECO:0000256" key="6">
    <source>
        <dbReference type="PIRSR" id="PIRSR615527-1"/>
    </source>
</evidence>
<dbReference type="PROSITE" id="PS50835">
    <property type="entry name" value="IG_LIKE"/>
    <property type="match status" value="1"/>
</dbReference>
<accession>A0A8C1RK79</accession>
<dbReference type="InterPro" id="IPR011697">
    <property type="entry name" value="Peptidase_C26"/>
</dbReference>
<dbReference type="PANTHER" id="PTHR11315">
    <property type="entry name" value="PROTEASE FAMILY C26 GAMMA-GLUTAMYL HYDROLASE"/>
    <property type="match status" value="1"/>
</dbReference>
<feature type="chain" id="PRO_5034289736" description="folate gamma-glutamyl hydrolase" evidence="8">
    <location>
        <begin position="24"/>
        <end position="505"/>
    </location>
</feature>
<dbReference type="FunFam" id="3.40.50.880:FF:000024">
    <property type="entry name" value="Folate gamma-glutamyl hydrolase"/>
    <property type="match status" value="1"/>
</dbReference>
<keyword evidence="5 7" id="KW-0378">Hydrolase</keyword>
<reference evidence="10" key="2">
    <citation type="submission" date="2025-09" db="UniProtKB">
        <authorList>
            <consortium name="Ensembl"/>
        </authorList>
    </citation>
    <scope>IDENTIFICATION</scope>
</reference>
<evidence type="ECO:0000256" key="4">
    <source>
        <dbReference type="ARBA" id="ARBA00022729"/>
    </source>
</evidence>
<keyword evidence="3" id="KW-0964">Secreted</keyword>
<feature type="active site" description="Nucleophile" evidence="6 7">
    <location>
        <position position="321"/>
    </location>
</feature>
<comment type="subcellular location">
    <subcellularLocation>
        <location evidence="1">Secreted</location>
        <location evidence="1">Extracellular space</location>
    </subcellularLocation>
</comment>
<organism evidence="10 11">
    <name type="scientific">Cyprinus carpio</name>
    <name type="common">Common carp</name>
    <dbReference type="NCBI Taxonomy" id="7962"/>
    <lineage>
        <taxon>Eukaryota</taxon>
        <taxon>Metazoa</taxon>
        <taxon>Chordata</taxon>
        <taxon>Craniata</taxon>
        <taxon>Vertebrata</taxon>
        <taxon>Euteleostomi</taxon>
        <taxon>Actinopterygii</taxon>
        <taxon>Neopterygii</taxon>
        <taxon>Teleostei</taxon>
        <taxon>Ostariophysi</taxon>
        <taxon>Cypriniformes</taxon>
        <taxon>Cyprinidae</taxon>
        <taxon>Cyprininae</taxon>
        <taxon>Cyprinus</taxon>
    </lineage>
</organism>
<dbReference type="SMART" id="SM00409">
    <property type="entry name" value="IG"/>
    <property type="match status" value="1"/>
</dbReference>
<name>A0A8C1RK79_CYPCA</name>
<feature type="active site" evidence="7">
    <location>
        <position position="431"/>
    </location>
</feature>
<feature type="domain" description="Ig-like" evidence="9">
    <location>
        <begin position="129"/>
        <end position="216"/>
    </location>
</feature>
<dbReference type="Gene3D" id="2.60.40.10">
    <property type="entry name" value="Immunoglobulins"/>
    <property type="match status" value="2"/>
</dbReference>
<dbReference type="InterPro" id="IPR007110">
    <property type="entry name" value="Ig-like_dom"/>
</dbReference>
<evidence type="ECO:0000256" key="1">
    <source>
        <dbReference type="ARBA" id="ARBA00004239"/>
    </source>
</evidence>
<evidence type="ECO:0000256" key="3">
    <source>
        <dbReference type="ARBA" id="ARBA00022525"/>
    </source>
</evidence>
<keyword evidence="4 8" id="KW-0732">Signal</keyword>
<evidence type="ECO:0000313" key="10">
    <source>
        <dbReference type="Ensembl" id="ENSCCRP00010116482.1"/>
    </source>
</evidence>
<evidence type="ECO:0000313" key="11">
    <source>
        <dbReference type="Proteomes" id="UP000694427"/>
    </source>
</evidence>
<dbReference type="SUPFAM" id="SSF52317">
    <property type="entry name" value="Class I glutamine amidotransferase-like"/>
    <property type="match status" value="1"/>
</dbReference>
<dbReference type="Proteomes" id="UP000694427">
    <property type="component" value="Unplaced"/>
</dbReference>
<evidence type="ECO:0000256" key="8">
    <source>
        <dbReference type="SAM" id="SignalP"/>
    </source>
</evidence>
<dbReference type="Gene3D" id="3.40.50.880">
    <property type="match status" value="1"/>
</dbReference>
<dbReference type="Ensembl" id="ENSCCRT00010129451.1">
    <property type="protein sequence ID" value="ENSCCRP00010116482.1"/>
    <property type="gene ID" value="ENSCCRG00010051029.1"/>
</dbReference>
<protein>
    <recommendedName>
        <fullName evidence="7">folate gamma-glutamyl hydrolase</fullName>
        <ecNumber evidence="7">3.4.19.9</ecNumber>
    </recommendedName>
</protein>
<keyword evidence="11" id="KW-1185">Reference proteome</keyword>
<comment type="catalytic activity">
    <reaction evidence="7">
        <text>(6S)-5,6,7,8-tetrahydrofolyl-(gamma-L-Glu)(n) + (n-1) H2O = (6S)-5,6,7,8-tetrahydrofolate + (n-1) L-glutamate</text>
        <dbReference type="Rhea" id="RHEA:56784"/>
        <dbReference type="Rhea" id="RHEA-COMP:14738"/>
        <dbReference type="ChEBI" id="CHEBI:15377"/>
        <dbReference type="ChEBI" id="CHEBI:29985"/>
        <dbReference type="ChEBI" id="CHEBI:57453"/>
        <dbReference type="ChEBI" id="CHEBI:141005"/>
        <dbReference type="EC" id="3.4.19.9"/>
    </reaction>
</comment>
<feature type="signal peptide" evidence="8">
    <location>
        <begin position="1"/>
        <end position="23"/>
    </location>
</feature>
<evidence type="ECO:0000256" key="7">
    <source>
        <dbReference type="PROSITE-ProRule" id="PRU00607"/>
    </source>
</evidence>
<dbReference type="InterPro" id="IPR029062">
    <property type="entry name" value="Class_I_gatase-like"/>
</dbReference>
<dbReference type="Pfam" id="PF07722">
    <property type="entry name" value="Peptidase_C26"/>
    <property type="match status" value="1"/>
</dbReference>
<dbReference type="CDD" id="cd00096">
    <property type="entry name" value="Ig"/>
    <property type="match status" value="1"/>
</dbReference>
<dbReference type="InterPro" id="IPR015527">
    <property type="entry name" value="Pept_C26_g-glut_hydrolase"/>
</dbReference>
<feature type="active site" description="Proton donor" evidence="6">
    <location>
        <position position="431"/>
    </location>
</feature>
<dbReference type="PROSITE" id="PS51273">
    <property type="entry name" value="GATASE_TYPE_1"/>
    <property type="match status" value="1"/>
</dbReference>
<dbReference type="InterPro" id="IPR036179">
    <property type="entry name" value="Ig-like_dom_sf"/>
</dbReference>
<evidence type="ECO:0000259" key="9">
    <source>
        <dbReference type="PROSITE" id="PS50835"/>
    </source>
</evidence>
<dbReference type="GO" id="GO:0046900">
    <property type="term" value="P:tetrahydrofolylpolyglutamate metabolic process"/>
    <property type="evidence" value="ECO:0007669"/>
    <property type="project" value="TreeGrafter"/>
</dbReference>
<reference evidence="10" key="1">
    <citation type="submission" date="2025-08" db="UniProtKB">
        <authorList>
            <consortium name="Ensembl"/>
        </authorList>
    </citation>
    <scope>IDENTIFICATION</scope>
</reference>
<dbReference type="SUPFAM" id="SSF48726">
    <property type="entry name" value="Immunoglobulin"/>
    <property type="match status" value="2"/>
</dbReference>
<dbReference type="InterPro" id="IPR013783">
    <property type="entry name" value="Ig-like_fold"/>
</dbReference>
<evidence type="ECO:0000256" key="5">
    <source>
        <dbReference type="ARBA" id="ARBA00022801"/>
    </source>
</evidence>
<evidence type="ECO:0000256" key="2">
    <source>
        <dbReference type="ARBA" id="ARBA00011083"/>
    </source>
</evidence>